<evidence type="ECO:0000313" key="4">
    <source>
        <dbReference type="EMBL" id="PSN85377.1"/>
    </source>
</evidence>
<reference evidence="4 5" key="1">
    <citation type="submission" date="2017-04" db="EMBL/GenBank/DDBJ databases">
        <title>Novel microbial lineages endemic to geothermal iron-oxide mats fill important gaps in the evolutionary history of Archaea.</title>
        <authorList>
            <person name="Jay Z.J."/>
            <person name="Beam J.P."/>
            <person name="Dlakic M."/>
            <person name="Rusch D.B."/>
            <person name="Kozubal M.A."/>
            <person name="Inskeep W.P."/>
        </authorList>
    </citation>
    <scope>NUCLEOTIDE SEQUENCE [LARGE SCALE GENOMIC DNA]</scope>
    <source>
        <strain evidence="4">OSP_C</strain>
    </source>
</reference>
<dbReference type="Pfam" id="PF14338">
    <property type="entry name" value="Mrr_N"/>
    <property type="match status" value="1"/>
</dbReference>
<dbReference type="PANTHER" id="PTHR30015:SF7">
    <property type="entry name" value="TYPE IV METHYL-DIRECTED RESTRICTION ENZYME ECOKMRR"/>
    <property type="match status" value="1"/>
</dbReference>
<feature type="domain" description="Restriction system protein Mrr-like N-terminal" evidence="3">
    <location>
        <begin position="2"/>
        <end position="49"/>
    </location>
</feature>
<protein>
    <recommendedName>
        <fullName evidence="6">Restriction endonuclease</fullName>
    </recommendedName>
</protein>
<dbReference type="GO" id="GO:0015666">
    <property type="term" value="F:restriction endodeoxyribonuclease activity"/>
    <property type="evidence" value="ECO:0007669"/>
    <property type="project" value="TreeGrafter"/>
</dbReference>
<dbReference type="GO" id="GO:0003677">
    <property type="term" value="F:DNA binding"/>
    <property type="evidence" value="ECO:0007669"/>
    <property type="project" value="InterPro"/>
</dbReference>
<dbReference type="GO" id="GO:0009307">
    <property type="term" value="P:DNA restriction-modification system"/>
    <property type="evidence" value="ECO:0007669"/>
    <property type="project" value="InterPro"/>
</dbReference>
<comment type="caution">
    <text evidence="4">The sequence shown here is derived from an EMBL/GenBank/DDBJ whole genome shotgun (WGS) entry which is preliminary data.</text>
</comment>
<dbReference type="InterPro" id="IPR007560">
    <property type="entry name" value="Restrct_endonuc_IV_Mrr"/>
</dbReference>
<dbReference type="Gene3D" id="3.40.1350.10">
    <property type="match status" value="1"/>
</dbReference>
<dbReference type="InterPro" id="IPR052906">
    <property type="entry name" value="Type_IV_Methyl-Rstrct_Enzyme"/>
</dbReference>
<name>A0A2R6AG65_9ARCH</name>
<keyword evidence="1" id="KW-0812">Transmembrane</keyword>
<dbReference type="SUPFAM" id="SSF52980">
    <property type="entry name" value="Restriction endonuclease-like"/>
    <property type="match status" value="1"/>
</dbReference>
<feature type="domain" description="Restriction endonuclease type IV Mrr" evidence="2">
    <location>
        <begin position="121"/>
        <end position="242"/>
    </location>
</feature>
<evidence type="ECO:0000313" key="5">
    <source>
        <dbReference type="Proteomes" id="UP000241473"/>
    </source>
</evidence>
<sequence length="270" mass="31085">KEQRNLLMPNGKRTYIYVRVSWAITYLVQAGLLIRTGRSKYMISDKGKEEVKIIPEKITPKYLEKFESFVRFKKLRHKEKENNASGKKLKETGLTPDEEIERILEDHNELLAQEVLNTLVKIQPSDFERVIIDLVLALGYGRNFEEMAKVLGKPGDQGIDGVISQDKLGFDKIYLQAKRWGLEQTVGAREIREFIGALTTNHAKKGIFITTARFTREAVETAQRDPDHIIILIDGNNLVKMMIENNVGIRESRQYTLKEIDKNYFESLNG</sequence>
<dbReference type="InterPro" id="IPR011335">
    <property type="entry name" value="Restrct_endonuc-II-like"/>
</dbReference>
<evidence type="ECO:0000259" key="3">
    <source>
        <dbReference type="Pfam" id="PF14338"/>
    </source>
</evidence>
<keyword evidence="1" id="KW-0472">Membrane</keyword>
<feature type="non-terminal residue" evidence="4">
    <location>
        <position position="1"/>
    </location>
</feature>
<dbReference type="Pfam" id="PF04471">
    <property type="entry name" value="Mrr_cat"/>
    <property type="match status" value="1"/>
</dbReference>
<organism evidence="4 5">
    <name type="scientific">Candidatus Marsarchaeota G1 archaeon OSP_C</name>
    <dbReference type="NCBI Taxonomy" id="1978154"/>
    <lineage>
        <taxon>Archaea</taxon>
        <taxon>Candidatus Marsarchaeota</taxon>
        <taxon>Candidatus Marsarchaeota group 1</taxon>
    </lineage>
</organism>
<evidence type="ECO:0008006" key="6">
    <source>
        <dbReference type="Google" id="ProtNLM"/>
    </source>
</evidence>
<proteinExistence type="predicted"/>
<dbReference type="PANTHER" id="PTHR30015">
    <property type="entry name" value="MRR RESTRICTION SYSTEM PROTEIN"/>
    <property type="match status" value="1"/>
</dbReference>
<accession>A0A2R6AG65</accession>
<dbReference type="AlphaFoldDB" id="A0A2R6AG65"/>
<evidence type="ECO:0000259" key="2">
    <source>
        <dbReference type="Pfam" id="PF04471"/>
    </source>
</evidence>
<dbReference type="Proteomes" id="UP000241473">
    <property type="component" value="Unassembled WGS sequence"/>
</dbReference>
<dbReference type="InterPro" id="IPR011856">
    <property type="entry name" value="tRNA_endonuc-like_dom_sf"/>
</dbReference>
<gene>
    <name evidence="4" type="ORF">B9Q00_11015</name>
</gene>
<feature type="transmembrane region" description="Helical" evidence="1">
    <location>
        <begin position="16"/>
        <end position="34"/>
    </location>
</feature>
<dbReference type="InterPro" id="IPR025745">
    <property type="entry name" value="Mrr-like_N_dom"/>
</dbReference>
<evidence type="ECO:0000256" key="1">
    <source>
        <dbReference type="SAM" id="Phobius"/>
    </source>
</evidence>
<keyword evidence="1" id="KW-1133">Transmembrane helix</keyword>
<dbReference type="EMBL" id="NEXB01000143">
    <property type="protein sequence ID" value="PSN85377.1"/>
    <property type="molecule type" value="Genomic_DNA"/>
</dbReference>